<dbReference type="PANTHER" id="PTHR41521">
    <property type="match status" value="1"/>
</dbReference>
<dbReference type="SUPFAM" id="SSF54909">
    <property type="entry name" value="Dimeric alpha+beta barrel"/>
    <property type="match status" value="1"/>
</dbReference>
<dbReference type="Proteomes" id="UP000450012">
    <property type="component" value="Unassembled WGS sequence"/>
</dbReference>
<accession>A0A7X4GPN0</accession>
<feature type="domain" description="DUF1330" evidence="1">
    <location>
        <begin position="2"/>
        <end position="94"/>
    </location>
</feature>
<dbReference type="EMBL" id="WWCK01000003">
    <property type="protein sequence ID" value="MYM67263.1"/>
    <property type="molecule type" value="Genomic_DNA"/>
</dbReference>
<proteinExistence type="predicted"/>
<dbReference type="InterPro" id="IPR011008">
    <property type="entry name" value="Dimeric_a/b-barrel"/>
</dbReference>
<gene>
    <name evidence="2" type="ORF">GTP45_10515</name>
</gene>
<reference evidence="2 3" key="1">
    <citation type="submission" date="2019-12" db="EMBL/GenBank/DDBJ databases">
        <title>Novel species isolated from a subtropical stream in China.</title>
        <authorList>
            <person name="Lu H."/>
        </authorList>
    </citation>
    <scope>NUCLEOTIDE SEQUENCE [LARGE SCALE GENOMIC DNA]</scope>
    <source>
        <strain evidence="2 3">FT55W</strain>
    </source>
</reference>
<protein>
    <submittedName>
        <fullName evidence="2">DUF1330 domain-containing protein</fullName>
    </submittedName>
</protein>
<keyword evidence="3" id="KW-1185">Reference proteome</keyword>
<sequence>MSAYVIFIRESTTDAAEMEQYAQTAPAARTGHDITRLAFYGKLDVLEGEAPEGVAILRFPDMAAARAWYESPLYQAARQHRLKGAQYRLLLVEGSD</sequence>
<dbReference type="RefSeq" id="WP_161013815.1">
    <property type="nucleotide sequence ID" value="NZ_WWCK01000003.1"/>
</dbReference>
<evidence type="ECO:0000313" key="3">
    <source>
        <dbReference type="Proteomes" id="UP000450012"/>
    </source>
</evidence>
<comment type="caution">
    <text evidence="2">The sequence shown here is derived from an EMBL/GenBank/DDBJ whole genome shotgun (WGS) entry which is preliminary data.</text>
</comment>
<evidence type="ECO:0000313" key="2">
    <source>
        <dbReference type="EMBL" id="MYM67263.1"/>
    </source>
</evidence>
<dbReference type="Pfam" id="PF07045">
    <property type="entry name" value="DUF1330"/>
    <property type="match status" value="1"/>
</dbReference>
<dbReference type="InterPro" id="IPR010753">
    <property type="entry name" value="DUF1330"/>
</dbReference>
<dbReference type="PANTHER" id="PTHR41521:SF4">
    <property type="entry name" value="BLR0684 PROTEIN"/>
    <property type="match status" value="1"/>
</dbReference>
<name>A0A7X4GPN0_9BURK</name>
<dbReference type="Gene3D" id="3.30.70.100">
    <property type="match status" value="1"/>
</dbReference>
<organism evidence="2 3">
    <name type="scientific">Duganella rivi</name>
    <dbReference type="NCBI Taxonomy" id="2666083"/>
    <lineage>
        <taxon>Bacteria</taxon>
        <taxon>Pseudomonadati</taxon>
        <taxon>Pseudomonadota</taxon>
        <taxon>Betaproteobacteria</taxon>
        <taxon>Burkholderiales</taxon>
        <taxon>Oxalobacteraceae</taxon>
        <taxon>Telluria group</taxon>
        <taxon>Duganella</taxon>
    </lineage>
</organism>
<evidence type="ECO:0000259" key="1">
    <source>
        <dbReference type="Pfam" id="PF07045"/>
    </source>
</evidence>
<dbReference type="AlphaFoldDB" id="A0A7X4GPN0"/>